<dbReference type="GO" id="GO:0005829">
    <property type="term" value="C:cytosol"/>
    <property type="evidence" value="ECO:0007669"/>
    <property type="project" value="TreeGrafter"/>
</dbReference>
<reference evidence="4" key="1">
    <citation type="journal article" date="2014" name="Int. J. Syst. Evol. Microbiol.">
        <title>Complete genome sequence of Corynebacterium casei LMG S-19264T (=DSM 44701T), isolated from a smear-ripened cheese.</title>
        <authorList>
            <consortium name="US DOE Joint Genome Institute (JGI-PGF)"/>
            <person name="Walter F."/>
            <person name="Albersmeier A."/>
            <person name="Kalinowski J."/>
            <person name="Ruckert C."/>
        </authorList>
    </citation>
    <scope>NUCLEOTIDE SEQUENCE</scope>
    <source>
        <strain evidence="4">CGMCC 1.12987</strain>
    </source>
</reference>
<keyword evidence="5" id="KW-1185">Reference proteome</keyword>
<dbReference type="AlphaFoldDB" id="A0A917D5F5"/>
<dbReference type="PANTHER" id="PTHR46517">
    <property type="entry name" value="FRUCTOSE-2,6-BISPHOSPHATASE TIGAR"/>
    <property type="match status" value="1"/>
</dbReference>
<dbReference type="GO" id="GO:0043456">
    <property type="term" value="P:regulation of pentose-phosphate shunt"/>
    <property type="evidence" value="ECO:0007669"/>
    <property type="project" value="TreeGrafter"/>
</dbReference>
<dbReference type="Proteomes" id="UP000644756">
    <property type="component" value="Unassembled WGS sequence"/>
</dbReference>
<evidence type="ECO:0000256" key="3">
    <source>
        <dbReference type="PIRSR" id="PIRSR613078-2"/>
    </source>
</evidence>
<dbReference type="CDD" id="cd07067">
    <property type="entry name" value="HP_PGM_like"/>
    <property type="match status" value="1"/>
</dbReference>
<name>A0A917D5F5_9BACL</name>
<dbReference type="SUPFAM" id="SSF53254">
    <property type="entry name" value="Phosphoglycerate mutase-like"/>
    <property type="match status" value="1"/>
</dbReference>
<feature type="active site" description="Tele-phosphohistidine intermediate" evidence="2">
    <location>
        <position position="17"/>
    </location>
</feature>
<dbReference type="GO" id="GO:0004331">
    <property type="term" value="F:fructose-2,6-bisphosphate 2-phosphatase activity"/>
    <property type="evidence" value="ECO:0007669"/>
    <property type="project" value="TreeGrafter"/>
</dbReference>
<evidence type="ECO:0000313" key="4">
    <source>
        <dbReference type="EMBL" id="GGG11601.1"/>
    </source>
</evidence>
<dbReference type="PANTHER" id="PTHR46517:SF1">
    <property type="entry name" value="FRUCTOSE-2,6-BISPHOSPHATASE TIGAR"/>
    <property type="match status" value="1"/>
</dbReference>
<dbReference type="Gene3D" id="3.40.50.1240">
    <property type="entry name" value="Phosphoglycerate mutase-like"/>
    <property type="match status" value="1"/>
</dbReference>
<evidence type="ECO:0000256" key="1">
    <source>
        <dbReference type="ARBA" id="ARBA00022801"/>
    </source>
</evidence>
<feature type="active site" description="Proton donor/acceptor" evidence="2">
    <location>
        <position position="90"/>
    </location>
</feature>
<sequence>MRVESGPAEASVYLLRHGKTAWNKERRYIGHTDQPLDIDELPLLEDAKDQLRGAAFTAVYCSDLIRAKQTLLEVRADWIGHAVFDDRLRELHFGSWEGKTYEDLSPDPQYSQWLIDQARHAPPGGETTDALHGRIIRFAADVIDPLRCGLGVKNDILIVSHGGPVRMLLTYLLPELSFWDLDVPCGSLYKVGLGSGTWTRLA</sequence>
<dbReference type="PIRSF" id="PIRSF000709">
    <property type="entry name" value="6PFK_2-Ptase"/>
    <property type="match status" value="1"/>
</dbReference>
<feature type="binding site" evidence="3">
    <location>
        <begin position="16"/>
        <end position="23"/>
    </location>
    <ligand>
        <name>substrate</name>
    </ligand>
</feature>
<organism evidence="4 5">
    <name type="scientific">Paenibacillus abyssi</name>
    <dbReference type="NCBI Taxonomy" id="1340531"/>
    <lineage>
        <taxon>Bacteria</taxon>
        <taxon>Bacillati</taxon>
        <taxon>Bacillota</taxon>
        <taxon>Bacilli</taxon>
        <taxon>Bacillales</taxon>
        <taxon>Paenibacillaceae</taxon>
        <taxon>Paenibacillus</taxon>
    </lineage>
</organism>
<dbReference type="InterPro" id="IPR029033">
    <property type="entry name" value="His_PPase_superfam"/>
</dbReference>
<accession>A0A917D5F5</accession>
<comment type="caution">
    <text evidence="4">The sequence shown here is derived from an EMBL/GenBank/DDBJ whole genome shotgun (WGS) entry which is preliminary data.</text>
</comment>
<keyword evidence="1" id="KW-0378">Hydrolase</keyword>
<dbReference type="SMART" id="SM00855">
    <property type="entry name" value="PGAM"/>
    <property type="match status" value="1"/>
</dbReference>
<dbReference type="Pfam" id="PF00300">
    <property type="entry name" value="His_Phos_1"/>
    <property type="match status" value="1"/>
</dbReference>
<protein>
    <submittedName>
        <fullName evidence="4">Alpha-ribazole phosphatase</fullName>
    </submittedName>
</protein>
<reference evidence="4" key="2">
    <citation type="submission" date="2020-09" db="EMBL/GenBank/DDBJ databases">
        <authorList>
            <person name="Sun Q."/>
            <person name="Zhou Y."/>
        </authorList>
    </citation>
    <scope>NUCLEOTIDE SEQUENCE</scope>
    <source>
        <strain evidence="4">CGMCC 1.12987</strain>
    </source>
</reference>
<proteinExistence type="predicted"/>
<gene>
    <name evidence="4" type="primary">cobC</name>
    <name evidence="4" type="ORF">GCM10010916_30530</name>
</gene>
<dbReference type="InterPro" id="IPR013078">
    <property type="entry name" value="His_Pase_superF_clade-1"/>
</dbReference>
<dbReference type="GO" id="GO:0045820">
    <property type="term" value="P:negative regulation of glycolytic process"/>
    <property type="evidence" value="ECO:0007669"/>
    <property type="project" value="TreeGrafter"/>
</dbReference>
<dbReference type="InterPro" id="IPR051695">
    <property type="entry name" value="Phosphoglycerate_Mutase"/>
</dbReference>
<dbReference type="EMBL" id="BMGR01000010">
    <property type="protein sequence ID" value="GGG11601.1"/>
    <property type="molecule type" value="Genomic_DNA"/>
</dbReference>
<feature type="binding site" evidence="3">
    <location>
        <position position="66"/>
    </location>
    <ligand>
        <name>substrate</name>
    </ligand>
</feature>
<dbReference type="RefSeq" id="WP_188531942.1">
    <property type="nucleotide sequence ID" value="NZ_BMGR01000010.1"/>
</dbReference>
<evidence type="ECO:0000313" key="5">
    <source>
        <dbReference type="Proteomes" id="UP000644756"/>
    </source>
</evidence>
<evidence type="ECO:0000256" key="2">
    <source>
        <dbReference type="PIRSR" id="PIRSR613078-1"/>
    </source>
</evidence>